<gene>
    <name evidence="1" type="ORF">M8818_001926</name>
</gene>
<name>A0ACC3SJ43_9PEZI</name>
<dbReference type="EMBL" id="JAMKPW020000008">
    <property type="protein sequence ID" value="KAK8215305.1"/>
    <property type="molecule type" value="Genomic_DNA"/>
</dbReference>
<comment type="caution">
    <text evidence="1">The sequence shown here is derived from an EMBL/GenBank/DDBJ whole genome shotgun (WGS) entry which is preliminary data.</text>
</comment>
<proteinExistence type="predicted"/>
<reference evidence="1" key="1">
    <citation type="submission" date="2024-02" db="EMBL/GenBank/DDBJ databases">
        <title>Metagenome Assembled Genome of Zalaria obscura JY119.</title>
        <authorList>
            <person name="Vighnesh L."/>
            <person name="Jagadeeshwari U."/>
            <person name="Venkata Ramana C."/>
            <person name="Sasikala C."/>
        </authorList>
    </citation>
    <scope>NUCLEOTIDE SEQUENCE</scope>
    <source>
        <strain evidence="1">JY119</strain>
    </source>
</reference>
<dbReference type="Proteomes" id="UP001320706">
    <property type="component" value="Unassembled WGS sequence"/>
</dbReference>
<protein>
    <submittedName>
        <fullName evidence="1">Uncharacterized protein</fullName>
    </submittedName>
</protein>
<keyword evidence="2" id="KW-1185">Reference proteome</keyword>
<sequence>MPPQIPPLAQSESKQKFLERLSIPGDEERGRRIYAMMKEEAAAGRARMSADPTSLVPQLRGDPSVRPPYGNVQISETAMHRETLRIYRQARPETKPYYDLGHDTDGINEENWVIKWLLWHVFRYRDNRNRSSRANAAQSSPESNVLIKFGARPPKLSSSGKCYTRSKRPALRLLQQFHQHPLERLRKPTVASVSEFAESVRSFRQEAVVIGQRRRHRSVPTRGSTAGRRLDCFDSGRCPPQGGAGLPSCREVNAPSATPMRSENDLPEVHRHEINLEDPSRDEPLLYLPDTRGSAETVR</sequence>
<evidence type="ECO:0000313" key="1">
    <source>
        <dbReference type="EMBL" id="KAK8215305.1"/>
    </source>
</evidence>
<evidence type="ECO:0000313" key="2">
    <source>
        <dbReference type="Proteomes" id="UP001320706"/>
    </source>
</evidence>
<accession>A0ACC3SJ43</accession>
<organism evidence="1 2">
    <name type="scientific">Zalaria obscura</name>
    <dbReference type="NCBI Taxonomy" id="2024903"/>
    <lineage>
        <taxon>Eukaryota</taxon>
        <taxon>Fungi</taxon>
        <taxon>Dikarya</taxon>
        <taxon>Ascomycota</taxon>
        <taxon>Pezizomycotina</taxon>
        <taxon>Dothideomycetes</taxon>
        <taxon>Dothideomycetidae</taxon>
        <taxon>Dothideales</taxon>
        <taxon>Zalariaceae</taxon>
        <taxon>Zalaria</taxon>
    </lineage>
</organism>